<sequence length="556" mass="60972">MPKLARQNRLASSSTRKAFNPLNALLREKRAADKRGTSSNALRLAENAVRQECHREPSKISSHDPLFHLGFMDEQAAWRAIRHFQASNPPQKNHTNTEDYALGPRQTRMLGSEAGAAISKILANDRIEKGKERARVARREKALGVPLWKTESSEDMDVDFGSILTDASFGQGSLILDLINQLHRTSNDAQLALLLESGAVINLPPQQLTALVSSLLAVGLFSSARVANAAHNALRDVYTACTSEVVLSFSVICTALVQLGARSRVFEQVGWKTEGCPQDMHLSSEIRSEVLFRLVAVIKLAATSTALTNHEVADHVLSLVLIGLDNSTCHVLRAELNAAIDAICVYNATDLATRVSIHARVLGFASKLNPVNKARLVTVFSSGGPQTRHIAQWLAYCLLTSSSVPLMDQPPPLDPLIHVLSPRPGCGQVFDVTCENTDYEDLGHYVSILGVALTDIASYVKNEPPSAPRQSGIVKDINTPLEQLRIALEVIHGKIGENRDPPIWHGRVAHHLPNEVDTRAAHLDRSRVKATLQHLTMRLCFEHRAIKGPQRISTLR</sequence>
<evidence type="ECO:0000313" key="2">
    <source>
        <dbReference type="Proteomes" id="UP000053989"/>
    </source>
</evidence>
<gene>
    <name evidence="1" type="ORF">SCLCIDRAFT_9575</name>
</gene>
<reference evidence="2" key="2">
    <citation type="submission" date="2015-01" db="EMBL/GenBank/DDBJ databases">
        <title>Evolutionary Origins and Diversification of the Mycorrhizal Mutualists.</title>
        <authorList>
            <consortium name="DOE Joint Genome Institute"/>
            <consortium name="Mycorrhizal Genomics Consortium"/>
            <person name="Kohler A."/>
            <person name="Kuo A."/>
            <person name="Nagy L.G."/>
            <person name="Floudas D."/>
            <person name="Copeland A."/>
            <person name="Barry K.W."/>
            <person name="Cichocki N."/>
            <person name="Veneault-Fourrey C."/>
            <person name="LaButti K."/>
            <person name="Lindquist E.A."/>
            <person name="Lipzen A."/>
            <person name="Lundell T."/>
            <person name="Morin E."/>
            <person name="Murat C."/>
            <person name="Riley R."/>
            <person name="Ohm R."/>
            <person name="Sun H."/>
            <person name="Tunlid A."/>
            <person name="Henrissat B."/>
            <person name="Grigoriev I.V."/>
            <person name="Hibbett D.S."/>
            <person name="Martin F."/>
        </authorList>
    </citation>
    <scope>NUCLEOTIDE SEQUENCE [LARGE SCALE GENOMIC DNA]</scope>
    <source>
        <strain evidence="2">Foug A</strain>
    </source>
</reference>
<dbReference type="EMBL" id="KN822058">
    <property type="protein sequence ID" value="KIM60754.1"/>
    <property type="molecule type" value="Genomic_DNA"/>
</dbReference>
<reference evidence="1 2" key="1">
    <citation type="submission" date="2014-04" db="EMBL/GenBank/DDBJ databases">
        <authorList>
            <consortium name="DOE Joint Genome Institute"/>
            <person name="Kuo A."/>
            <person name="Kohler A."/>
            <person name="Nagy L.G."/>
            <person name="Floudas D."/>
            <person name="Copeland A."/>
            <person name="Barry K.W."/>
            <person name="Cichocki N."/>
            <person name="Veneault-Fourrey C."/>
            <person name="LaButti K."/>
            <person name="Lindquist E.A."/>
            <person name="Lipzen A."/>
            <person name="Lundell T."/>
            <person name="Morin E."/>
            <person name="Murat C."/>
            <person name="Sun H."/>
            <person name="Tunlid A."/>
            <person name="Henrissat B."/>
            <person name="Grigoriev I.V."/>
            <person name="Hibbett D.S."/>
            <person name="Martin F."/>
            <person name="Nordberg H.P."/>
            <person name="Cantor M.N."/>
            <person name="Hua S.X."/>
        </authorList>
    </citation>
    <scope>NUCLEOTIDE SEQUENCE [LARGE SCALE GENOMIC DNA]</scope>
    <source>
        <strain evidence="1 2">Foug A</strain>
    </source>
</reference>
<keyword evidence="2" id="KW-1185">Reference proteome</keyword>
<evidence type="ECO:0000313" key="1">
    <source>
        <dbReference type="EMBL" id="KIM60754.1"/>
    </source>
</evidence>
<accession>A0A0C3DX53</accession>
<dbReference type="Proteomes" id="UP000053989">
    <property type="component" value="Unassembled WGS sequence"/>
</dbReference>
<dbReference type="AlphaFoldDB" id="A0A0C3DX53"/>
<organism evidence="1 2">
    <name type="scientific">Scleroderma citrinum Foug A</name>
    <dbReference type="NCBI Taxonomy" id="1036808"/>
    <lineage>
        <taxon>Eukaryota</taxon>
        <taxon>Fungi</taxon>
        <taxon>Dikarya</taxon>
        <taxon>Basidiomycota</taxon>
        <taxon>Agaricomycotina</taxon>
        <taxon>Agaricomycetes</taxon>
        <taxon>Agaricomycetidae</taxon>
        <taxon>Boletales</taxon>
        <taxon>Sclerodermatineae</taxon>
        <taxon>Sclerodermataceae</taxon>
        <taxon>Scleroderma</taxon>
    </lineage>
</organism>
<dbReference type="STRING" id="1036808.A0A0C3DX53"/>
<proteinExistence type="predicted"/>
<name>A0A0C3DX53_9AGAM</name>
<dbReference type="OrthoDB" id="5599613at2759"/>
<dbReference type="InParanoid" id="A0A0C3DX53"/>
<dbReference type="HOGENOM" id="CLU_448422_0_0_1"/>
<protein>
    <submittedName>
        <fullName evidence="1">Uncharacterized protein</fullName>
    </submittedName>
</protein>